<reference evidence="7 8" key="1">
    <citation type="submission" date="2019-07" db="EMBL/GenBank/DDBJ databases">
        <title>Whole genome shotgun sequence of Reyranella soli NBRC 108950.</title>
        <authorList>
            <person name="Hosoyama A."/>
            <person name="Uohara A."/>
            <person name="Ohji S."/>
            <person name="Ichikawa N."/>
        </authorList>
    </citation>
    <scope>NUCLEOTIDE SEQUENCE [LARGE SCALE GENOMIC DNA]</scope>
    <source>
        <strain evidence="7 8">NBRC 108950</strain>
    </source>
</reference>
<keyword evidence="3" id="KW-0804">Transcription</keyword>
<dbReference type="AlphaFoldDB" id="A0A512NNK6"/>
<dbReference type="PANTHER" id="PTHR30055">
    <property type="entry name" value="HTH-TYPE TRANSCRIPTIONAL REGULATOR RUTR"/>
    <property type="match status" value="1"/>
</dbReference>
<sequence>MSLSVTDERPLKRTRATKKKRRTQAQRTQETRTRILDAAVEVLRKKGYAHFRTADVAKAAGVSRGAQLHHFKTKEKLVYATMEHVFHNVLTTSQVRARTLKRGRIRWSV</sequence>
<dbReference type="InterPro" id="IPR050109">
    <property type="entry name" value="HTH-type_TetR-like_transc_reg"/>
</dbReference>
<feature type="compositionally biased region" description="Basic residues" evidence="5">
    <location>
        <begin position="12"/>
        <end position="24"/>
    </location>
</feature>
<dbReference type="PRINTS" id="PR00455">
    <property type="entry name" value="HTHTETR"/>
</dbReference>
<evidence type="ECO:0000259" key="6">
    <source>
        <dbReference type="PROSITE" id="PS50977"/>
    </source>
</evidence>
<evidence type="ECO:0000313" key="8">
    <source>
        <dbReference type="Proteomes" id="UP000321058"/>
    </source>
</evidence>
<dbReference type="Gene3D" id="1.10.357.10">
    <property type="entry name" value="Tetracycline Repressor, domain 2"/>
    <property type="match status" value="1"/>
</dbReference>
<evidence type="ECO:0000256" key="5">
    <source>
        <dbReference type="SAM" id="MobiDB-lite"/>
    </source>
</evidence>
<dbReference type="GO" id="GO:0003700">
    <property type="term" value="F:DNA-binding transcription factor activity"/>
    <property type="evidence" value="ECO:0007669"/>
    <property type="project" value="TreeGrafter"/>
</dbReference>
<dbReference type="PANTHER" id="PTHR30055:SF234">
    <property type="entry name" value="HTH-TYPE TRANSCRIPTIONAL REGULATOR BETI"/>
    <property type="match status" value="1"/>
</dbReference>
<evidence type="ECO:0000256" key="2">
    <source>
        <dbReference type="ARBA" id="ARBA00023125"/>
    </source>
</evidence>
<dbReference type="InterPro" id="IPR001647">
    <property type="entry name" value="HTH_TetR"/>
</dbReference>
<dbReference type="PROSITE" id="PS50977">
    <property type="entry name" value="HTH_TETR_2"/>
    <property type="match status" value="1"/>
</dbReference>
<dbReference type="RefSeq" id="WP_147155874.1">
    <property type="nucleotide sequence ID" value="NZ_BKAJ01000168.1"/>
</dbReference>
<dbReference type="EMBL" id="BKAJ01000168">
    <property type="protein sequence ID" value="GEP60531.1"/>
    <property type="molecule type" value="Genomic_DNA"/>
</dbReference>
<feature type="compositionally biased region" description="Basic and acidic residues" evidence="5">
    <location>
        <begin position="1"/>
        <end position="11"/>
    </location>
</feature>
<keyword evidence="8" id="KW-1185">Reference proteome</keyword>
<keyword evidence="1" id="KW-0805">Transcription regulation</keyword>
<dbReference type="InterPro" id="IPR009057">
    <property type="entry name" value="Homeodomain-like_sf"/>
</dbReference>
<gene>
    <name evidence="7" type="ORF">RSO01_76970</name>
</gene>
<organism evidence="7 8">
    <name type="scientific">Reyranella soli</name>
    <dbReference type="NCBI Taxonomy" id="1230389"/>
    <lineage>
        <taxon>Bacteria</taxon>
        <taxon>Pseudomonadati</taxon>
        <taxon>Pseudomonadota</taxon>
        <taxon>Alphaproteobacteria</taxon>
        <taxon>Hyphomicrobiales</taxon>
        <taxon>Reyranellaceae</taxon>
        <taxon>Reyranella</taxon>
    </lineage>
</organism>
<dbReference type="Proteomes" id="UP000321058">
    <property type="component" value="Unassembled WGS sequence"/>
</dbReference>
<evidence type="ECO:0000256" key="3">
    <source>
        <dbReference type="ARBA" id="ARBA00023163"/>
    </source>
</evidence>
<dbReference type="SUPFAM" id="SSF46689">
    <property type="entry name" value="Homeodomain-like"/>
    <property type="match status" value="1"/>
</dbReference>
<dbReference type="Pfam" id="PF00440">
    <property type="entry name" value="TetR_N"/>
    <property type="match status" value="1"/>
</dbReference>
<feature type="DNA-binding region" description="H-T-H motif" evidence="4">
    <location>
        <begin position="52"/>
        <end position="71"/>
    </location>
</feature>
<protein>
    <recommendedName>
        <fullName evidence="6">HTH tetR-type domain-containing protein</fullName>
    </recommendedName>
</protein>
<feature type="domain" description="HTH tetR-type" evidence="6">
    <location>
        <begin position="29"/>
        <end position="89"/>
    </location>
</feature>
<evidence type="ECO:0000313" key="7">
    <source>
        <dbReference type="EMBL" id="GEP60531.1"/>
    </source>
</evidence>
<dbReference type="GO" id="GO:0000976">
    <property type="term" value="F:transcription cis-regulatory region binding"/>
    <property type="evidence" value="ECO:0007669"/>
    <property type="project" value="TreeGrafter"/>
</dbReference>
<proteinExistence type="predicted"/>
<keyword evidence="2 4" id="KW-0238">DNA-binding</keyword>
<name>A0A512NNK6_9HYPH</name>
<feature type="region of interest" description="Disordered" evidence="5">
    <location>
        <begin position="1"/>
        <end position="30"/>
    </location>
</feature>
<evidence type="ECO:0000256" key="1">
    <source>
        <dbReference type="ARBA" id="ARBA00023015"/>
    </source>
</evidence>
<accession>A0A512NNK6</accession>
<dbReference type="OrthoDB" id="9805134at2"/>
<comment type="caution">
    <text evidence="7">The sequence shown here is derived from an EMBL/GenBank/DDBJ whole genome shotgun (WGS) entry which is preliminary data.</text>
</comment>
<evidence type="ECO:0000256" key="4">
    <source>
        <dbReference type="PROSITE-ProRule" id="PRU00335"/>
    </source>
</evidence>